<protein>
    <recommendedName>
        <fullName evidence="6">Protein HflK</fullName>
    </recommendedName>
</protein>
<evidence type="ECO:0000256" key="6">
    <source>
        <dbReference type="RuleBase" id="RU364113"/>
    </source>
</evidence>
<comment type="caution">
    <text evidence="9">The sequence shown here is derived from an EMBL/GenBank/DDBJ whole genome shotgun (WGS) entry which is preliminary data.</text>
</comment>
<keyword evidence="4" id="KW-1133">Transmembrane helix</keyword>
<dbReference type="PANTHER" id="PTHR43327">
    <property type="entry name" value="STOMATIN-LIKE PROTEIN 2, MITOCHONDRIAL"/>
    <property type="match status" value="1"/>
</dbReference>
<sequence length="371" mass="38993">MLNESGGGPWGGGGGSGSGGSGGSGGGGNNGGGGDGLGPRNPWSQPPRKRPAGGGGPTALDELLKRGRARFGGGGGGFSGAPNPAIWKWAVGAFVLLWIVFTSFHTIGPQQRGVVTRLGNYAGTLTPGLRFTLPAPIDLVQRLDVDDIRNIDIGSTAESAQNLVLTGDQNIVDLAYSVRWNIRDPELYLFELADPDDTIREVAESAMREQLARVTLNDAIGPQRSQIEARVAERMQELLDSYRAGVAVQGVAIKQADPPAAVNDAFKEVSASQQQAQSYLNEARAYALQLTAKSQGEAAAFDKVYTEYKLAPEVTRKRMYYETMEKVLAKTDKTIVEAPGVTSYLPLGQLRPGAATGSNTSTTTATAGAAK</sequence>
<keyword evidence="3" id="KW-0812">Transmembrane</keyword>
<dbReference type="SUPFAM" id="SSF117892">
    <property type="entry name" value="Band 7/SPFH domain"/>
    <property type="match status" value="1"/>
</dbReference>
<keyword evidence="5" id="KW-0472">Membrane</keyword>
<dbReference type="OrthoDB" id="9779595at2"/>
<evidence type="ECO:0000256" key="2">
    <source>
        <dbReference type="ARBA" id="ARBA00006971"/>
    </source>
</evidence>
<dbReference type="Gene3D" id="3.30.479.30">
    <property type="entry name" value="Band 7 domain"/>
    <property type="match status" value="1"/>
</dbReference>
<dbReference type="InterPro" id="IPR050710">
    <property type="entry name" value="Band7/mec-2_domain"/>
</dbReference>
<gene>
    <name evidence="9" type="primary">hflK</name>
    <name evidence="9" type="ORF">FOY91_18185</name>
</gene>
<comment type="subunit">
    <text evidence="6">HflC and HflK may interact to form a multimeric complex.</text>
</comment>
<evidence type="ECO:0000256" key="1">
    <source>
        <dbReference type="ARBA" id="ARBA00004167"/>
    </source>
</evidence>
<evidence type="ECO:0000256" key="4">
    <source>
        <dbReference type="ARBA" id="ARBA00022989"/>
    </source>
</evidence>
<dbReference type="Pfam" id="PF01145">
    <property type="entry name" value="Band_7"/>
    <property type="match status" value="1"/>
</dbReference>
<dbReference type="EMBL" id="VNIM01000107">
    <property type="protein sequence ID" value="TVV70809.1"/>
    <property type="molecule type" value="Genomic_DNA"/>
</dbReference>
<accession>A0A558QUL5</accession>
<dbReference type="RefSeq" id="WP_145154972.1">
    <property type="nucleotide sequence ID" value="NZ_VNIM01000107.1"/>
</dbReference>
<evidence type="ECO:0000259" key="8">
    <source>
        <dbReference type="SMART" id="SM00244"/>
    </source>
</evidence>
<dbReference type="GO" id="GO:0008233">
    <property type="term" value="F:peptidase activity"/>
    <property type="evidence" value="ECO:0007669"/>
    <property type="project" value="UniProtKB-KW"/>
</dbReference>
<comment type="function">
    <text evidence="6">HflC and HflK could encode or regulate a protease.</text>
</comment>
<dbReference type="GO" id="GO:0006508">
    <property type="term" value="P:proteolysis"/>
    <property type="evidence" value="ECO:0007669"/>
    <property type="project" value="UniProtKB-KW"/>
</dbReference>
<dbReference type="SMART" id="SM00244">
    <property type="entry name" value="PHB"/>
    <property type="match status" value="1"/>
</dbReference>
<organism evidence="9 10">
    <name type="scientific">Alterirhizorhabdus solaris</name>
    <dbReference type="NCBI Taxonomy" id="2529389"/>
    <lineage>
        <taxon>Bacteria</taxon>
        <taxon>Pseudomonadati</taxon>
        <taxon>Pseudomonadota</taxon>
        <taxon>Alphaproteobacteria</taxon>
        <taxon>Sphingomonadales</taxon>
        <taxon>Rhizorhabdaceae</taxon>
        <taxon>Alterirhizorhabdus</taxon>
    </lineage>
</organism>
<proteinExistence type="inferred from homology"/>
<comment type="subcellular location">
    <subcellularLocation>
        <location evidence="1">Membrane</location>
        <topology evidence="1">Single-pass membrane protein</topology>
    </subcellularLocation>
</comment>
<name>A0A558QUL5_9SPHN</name>
<evidence type="ECO:0000256" key="7">
    <source>
        <dbReference type="SAM" id="MobiDB-lite"/>
    </source>
</evidence>
<dbReference type="InterPro" id="IPR010201">
    <property type="entry name" value="HflK"/>
</dbReference>
<dbReference type="PANTHER" id="PTHR43327:SF2">
    <property type="entry name" value="MODULATOR OF FTSH PROTEASE HFLK"/>
    <property type="match status" value="1"/>
</dbReference>
<evidence type="ECO:0000313" key="9">
    <source>
        <dbReference type="EMBL" id="TVV70809.1"/>
    </source>
</evidence>
<dbReference type="GO" id="GO:0016020">
    <property type="term" value="C:membrane"/>
    <property type="evidence" value="ECO:0007669"/>
    <property type="project" value="UniProtKB-SubCell"/>
</dbReference>
<dbReference type="CDD" id="cd03404">
    <property type="entry name" value="SPFH_HflK"/>
    <property type="match status" value="1"/>
</dbReference>
<dbReference type="InterPro" id="IPR036013">
    <property type="entry name" value="Band_7/SPFH_dom_sf"/>
</dbReference>
<dbReference type="NCBIfam" id="TIGR01933">
    <property type="entry name" value="hflK"/>
    <property type="match status" value="1"/>
</dbReference>
<keyword evidence="10" id="KW-1185">Reference proteome</keyword>
<reference evidence="9 10" key="1">
    <citation type="submission" date="2019-07" db="EMBL/GenBank/DDBJ databases">
        <title>Sphingomonas solaris sp. nov., isolated from a solar panel from Boston, Massachusetts.</title>
        <authorList>
            <person name="Tanner K."/>
            <person name="Pascual J."/>
            <person name="Mancuso C."/>
            <person name="Pereto J."/>
            <person name="Khalil A."/>
            <person name="Vilanova C."/>
        </authorList>
    </citation>
    <scope>NUCLEOTIDE SEQUENCE [LARGE SCALE GENOMIC DNA]</scope>
    <source>
        <strain evidence="9 10">R4DWN</strain>
    </source>
</reference>
<dbReference type="AlphaFoldDB" id="A0A558QUL5"/>
<keyword evidence="9" id="KW-0645">Protease</keyword>
<keyword evidence="9" id="KW-0378">Hydrolase</keyword>
<feature type="domain" description="Band 7" evidence="8">
    <location>
        <begin position="102"/>
        <end position="270"/>
    </location>
</feature>
<evidence type="ECO:0000256" key="3">
    <source>
        <dbReference type="ARBA" id="ARBA00022692"/>
    </source>
</evidence>
<feature type="region of interest" description="Disordered" evidence="7">
    <location>
        <begin position="1"/>
        <end position="60"/>
    </location>
</feature>
<dbReference type="Proteomes" id="UP000318681">
    <property type="component" value="Unassembled WGS sequence"/>
</dbReference>
<feature type="compositionally biased region" description="Gly residues" evidence="7">
    <location>
        <begin position="1"/>
        <end position="37"/>
    </location>
</feature>
<evidence type="ECO:0000313" key="10">
    <source>
        <dbReference type="Proteomes" id="UP000318681"/>
    </source>
</evidence>
<comment type="similarity">
    <text evidence="2 6">Belongs to the band 7/mec-2 family. HflK subfamily.</text>
</comment>
<evidence type="ECO:0000256" key="5">
    <source>
        <dbReference type="ARBA" id="ARBA00023136"/>
    </source>
</evidence>
<dbReference type="InterPro" id="IPR001107">
    <property type="entry name" value="Band_7"/>
</dbReference>